<organism evidence="1 2">
    <name type="scientific">Ophiocordyceps camponoti-rufipedis</name>
    <dbReference type="NCBI Taxonomy" id="2004952"/>
    <lineage>
        <taxon>Eukaryota</taxon>
        <taxon>Fungi</taxon>
        <taxon>Dikarya</taxon>
        <taxon>Ascomycota</taxon>
        <taxon>Pezizomycotina</taxon>
        <taxon>Sordariomycetes</taxon>
        <taxon>Hypocreomycetidae</taxon>
        <taxon>Hypocreales</taxon>
        <taxon>Ophiocordycipitaceae</taxon>
        <taxon>Ophiocordyceps</taxon>
    </lineage>
</organism>
<dbReference type="OrthoDB" id="10473046at2759"/>
<comment type="caution">
    <text evidence="1">The sequence shown here is derived from an EMBL/GenBank/DDBJ whole genome shotgun (WGS) entry which is preliminary data.</text>
</comment>
<keyword evidence="2" id="KW-1185">Reference proteome</keyword>
<name>A0A2C5ZLQ9_9HYPO</name>
<accession>A0A2C5ZLQ9</accession>
<evidence type="ECO:0000313" key="1">
    <source>
        <dbReference type="EMBL" id="PHH80722.1"/>
    </source>
</evidence>
<proteinExistence type="predicted"/>
<dbReference type="AlphaFoldDB" id="A0A2C5ZLQ9"/>
<sequence length="87" mass="9281">MKFSPAGLPATFLLLAPSAAFFFWPLIVPIPIIKIGGGNKCSQCPAPKSNTPNCPPNPAYDKRQKEIASCSGSTAFFNADWSFSKCA</sequence>
<reference evidence="1 2" key="1">
    <citation type="submission" date="2017-06" db="EMBL/GenBank/DDBJ databases">
        <title>Ant-infecting Ophiocordyceps genomes reveal a high diversity of potential behavioral manipulation genes and a possible major role for enterotoxins.</title>
        <authorList>
            <person name="De Bekker C."/>
            <person name="Evans H.C."/>
            <person name="Brachmann A."/>
            <person name="Hughes D.P."/>
        </authorList>
    </citation>
    <scope>NUCLEOTIDE SEQUENCE [LARGE SCALE GENOMIC DNA]</scope>
    <source>
        <strain evidence="1 2">Map16</strain>
    </source>
</reference>
<gene>
    <name evidence="1" type="ORF">CDD80_70</name>
</gene>
<protein>
    <submittedName>
        <fullName evidence="1">Uncharacterized protein</fullName>
    </submittedName>
</protein>
<dbReference type="EMBL" id="NJES01000010">
    <property type="protein sequence ID" value="PHH80722.1"/>
    <property type="molecule type" value="Genomic_DNA"/>
</dbReference>
<dbReference type="Proteomes" id="UP000226431">
    <property type="component" value="Unassembled WGS sequence"/>
</dbReference>
<evidence type="ECO:0000313" key="2">
    <source>
        <dbReference type="Proteomes" id="UP000226431"/>
    </source>
</evidence>